<keyword evidence="2" id="KW-0472">Membrane</keyword>
<evidence type="ECO:0000313" key="3">
    <source>
        <dbReference type="EMBL" id="RDE22489.1"/>
    </source>
</evidence>
<gene>
    <name evidence="3" type="ORF">DV711_07755</name>
</gene>
<dbReference type="Proteomes" id="UP000253769">
    <property type="component" value="Unassembled WGS sequence"/>
</dbReference>
<evidence type="ECO:0000256" key="2">
    <source>
        <dbReference type="SAM" id="Phobius"/>
    </source>
</evidence>
<feature type="compositionally biased region" description="Basic and acidic residues" evidence="1">
    <location>
        <begin position="48"/>
        <end position="59"/>
    </location>
</feature>
<comment type="caution">
    <text evidence="3">The sequence shown here is derived from an EMBL/GenBank/DDBJ whole genome shotgun (WGS) entry which is preliminary data.</text>
</comment>
<dbReference type="EMBL" id="QQOH01000002">
    <property type="protein sequence ID" value="RDE22489.1"/>
    <property type="molecule type" value="Genomic_DNA"/>
</dbReference>
<keyword evidence="2" id="KW-0812">Transmembrane</keyword>
<dbReference type="AlphaFoldDB" id="A0A369WN46"/>
<evidence type="ECO:0000313" key="4">
    <source>
        <dbReference type="Proteomes" id="UP000253769"/>
    </source>
</evidence>
<accession>A0A369WN46</accession>
<proteinExistence type="predicted"/>
<keyword evidence="4" id="KW-1185">Reference proteome</keyword>
<sequence length="68" mass="7795">MANFLIILLGYSLFLLLVGAVLILSWYAEKLDPDNELPDSILDEFFPERQRHEQDHAETEPSMLPHAA</sequence>
<evidence type="ECO:0000256" key="1">
    <source>
        <dbReference type="SAM" id="MobiDB-lite"/>
    </source>
</evidence>
<feature type="region of interest" description="Disordered" evidence="1">
    <location>
        <begin position="48"/>
        <end position="68"/>
    </location>
</feature>
<dbReference type="RefSeq" id="WP_114695114.1">
    <property type="nucleotide sequence ID" value="NZ_QQOH01000002.1"/>
</dbReference>
<name>A0A369WN46_9GAMM</name>
<organism evidence="3 4">
    <name type="scientific">Motiliproteus coralliicola</name>
    <dbReference type="NCBI Taxonomy" id="2283196"/>
    <lineage>
        <taxon>Bacteria</taxon>
        <taxon>Pseudomonadati</taxon>
        <taxon>Pseudomonadota</taxon>
        <taxon>Gammaproteobacteria</taxon>
        <taxon>Oceanospirillales</taxon>
        <taxon>Oceanospirillaceae</taxon>
        <taxon>Motiliproteus</taxon>
    </lineage>
</organism>
<keyword evidence="2" id="KW-1133">Transmembrane helix</keyword>
<feature type="transmembrane region" description="Helical" evidence="2">
    <location>
        <begin position="6"/>
        <end position="28"/>
    </location>
</feature>
<reference evidence="3 4" key="1">
    <citation type="submission" date="2018-07" db="EMBL/GenBank/DDBJ databases">
        <title>Motiliproteus coralliicola sp. nov., a bacterium isolated from Coral.</title>
        <authorList>
            <person name="Wang G."/>
        </authorList>
    </citation>
    <scope>NUCLEOTIDE SEQUENCE [LARGE SCALE GENOMIC DNA]</scope>
    <source>
        <strain evidence="3 4">C34</strain>
    </source>
</reference>
<protein>
    <submittedName>
        <fullName evidence="3">Uncharacterized protein</fullName>
    </submittedName>
</protein>